<keyword evidence="3" id="KW-0963">Cytoplasm</keyword>
<organism evidence="14 15">
    <name type="scientific">Acanthosepion pharaonis</name>
    <name type="common">Pharaoh cuttlefish</name>
    <name type="synonym">Sepia pharaonis</name>
    <dbReference type="NCBI Taxonomy" id="158019"/>
    <lineage>
        <taxon>Eukaryota</taxon>
        <taxon>Metazoa</taxon>
        <taxon>Spiralia</taxon>
        <taxon>Lophotrochozoa</taxon>
        <taxon>Mollusca</taxon>
        <taxon>Cephalopoda</taxon>
        <taxon>Coleoidea</taxon>
        <taxon>Decapodiformes</taxon>
        <taxon>Sepiida</taxon>
        <taxon>Sepiina</taxon>
        <taxon>Sepiidae</taxon>
        <taxon>Acanthosepion</taxon>
    </lineage>
</organism>
<evidence type="ECO:0000256" key="10">
    <source>
        <dbReference type="ARBA" id="ARBA00093228"/>
    </source>
</evidence>
<dbReference type="GO" id="GO:0072686">
    <property type="term" value="C:mitotic spindle"/>
    <property type="evidence" value="ECO:0007669"/>
    <property type="project" value="TreeGrafter"/>
</dbReference>
<keyword evidence="5 14" id="KW-0808">Transferase</keyword>
<sequence length="365" mass="41429">MSIIRLKKKDLKKEREERKLRKKKWKEERLIRAMEKKLKNEQMQEEKQENSQTDDKSEEIVNEAGCNYTVSIALPGSILDNAQSYELRTYLAGQIARAAVVFNINEIIIFDENGNGDNAVEGDFNGIRKKGEANIQLGRILQYLECPQYLRKFLFPKHQDLQYAGLLNPLDCPHHMRADEESLYREGLVLNKPIKAGRGSLVNVGLKKEVEVDKVVPHGMRVTVKLKNLGTEKLKGKIVSYSTPWKEDGIYWGYTVRLASCLSAVFAECPFDGEYDAIIGTSERGTNIDDFQMKKFKHALVVFGGVKGLEASLDADDNLQIDDPKYLFAHYLNTCPNQGSRTIRTEEAILITMSALRPKIEAALK</sequence>
<evidence type="ECO:0000256" key="2">
    <source>
        <dbReference type="ARBA" id="ARBA00009841"/>
    </source>
</evidence>
<dbReference type="GO" id="GO:0005737">
    <property type="term" value="C:cytoplasm"/>
    <property type="evidence" value="ECO:0007669"/>
    <property type="project" value="UniProtKB-SubCell"/>
</dbReference>
<dbReference type="PANTHER" id="PTHR12150">
    <property type="entry name" value="CLASS IV SAM-BINDING METHYLTRANSFERASE-RELATED"/>
    <property type="match status" value="1"/>
</dbReference>
<comment type="subcellular location">
    <subcellularLocation>
        <location evidence="1">Cytoplasm</location>
    </subcellularLocation>
</comment>
<dbReference type="GO" id="GO:0051661">
    <property type="term" value="P:maintenance of centrosome location"/>
    <property type="evidence" value="ECO:0007669"/>
    <property type="project" value="TreeGrafter"/>
</dbReference>
<dbReference type="Gene3D" id="2.40.50.140">
    <property type="entry name" value="Nucleic acid-binding proteins"/>
    <property type="match status" value="1"/>
</dbReference>
<evidence type="ECO:0000256" key="8">
    <source>
        <dbReference type="ARBA" id="ARBA00078957"/>
    </source>
</evidence>
<dbReference type="GO" id="GO:0035198">
    <property type="term" value="F:miRNA binding"/>
    <property type="evidence" value="ECO:0007669"/>
    <property type="project" value="TreeGrafter"/>
</dbReference>
<evidence type="ECO:0000256" key="12">
    <source>
        <dbReference type="ARBA" id="ARBA00093639"/>
    </source>
</evidence>
<evidence type="ECO:0000256" key="13">
    <source>
        <dbReference type="SAM" id="MobiDB-lite"/>
    </source>
</evidence>
<dbReference type="Gene3D" id="3.40.1280.10">
    <property type="match status" value="1"/>
</dbReference>
<dbReference type="InterPro" id="IPR029028">
    <property type="entry name" value="Alpha/beta_knot_MTases"/>
</dbReference>
<comment type="catalytic activity">
    <reaction evidence="10">
        <text>uridine in 28S rRNA + S-adenosyl-L-methionine = N(3)-methyluridine in 28S rRNA + S-adenosyl-L-homocysteine + H(+)</text>
        <dbReference type="Rhea" id="RHEA:83635"/>
        <dbReference type="Rhea" id="RHEA-COMP:20178"/>
        <dbReference type="Rhea" id="RHEA-COMP:20181"/>
        <dbReference type="ChEBI" id="CHEBI:15378"/>
        <dbReference type="ChEBI" id="CHEBI:57856"/>
        <dbReference type="ChEBI" id="CHEBI:59789"/>
        <dbReference type="ChEBI" id="CHEBI:65315"/>
        <dbReference type="ChEBI" id="CHEBI:74502"/>
    </reaction>
    <physiologicalReaction direction="left-to-right" evidence="10">
        <dbReference type="Rhea" id="RHEA:83636"/>
    </physiologicalReaction>
</comment>
<proteinExistence type="inferred from homology"/>
<evidence type="ECO:0000256" key="3">
    <source>
        <dbReference type="ARBA" id="ARBA00022490"/>
    </source>
</evidence>
<dbReference type="GO" id="GO:0032259">
    <property type="term" value="P:methylation"/>
    <property type="evidence" value="ECO:0007669"/>
    <property type="project" value="UniProtKB-KW"/>
</dbReference>
<dbReference type="InterPro" id="IPR012340">
    <property type="entry name" value="NA-bd_OB-fold"/>
</dbReference>
<evidence type="ECO:0000313" key="14">
    <source>
        <dbReference type="EMBL" id="CAE1240404.1"/>
    </source>
</evidence>
<comment type="caution">
    <text evidence="14">The sequence shown here is derived from an EMBL/GenBank/DDBJ whole genome shotgun (WGS) entry which is preliminary data.</text>
</comment>
<dbReference type="OrthoDB" id="361029at2759"/>
<dbReference type="CDD" id="cd18086">
    <property type="entry name" value="HsC9orf114-like"/>
    <property type="match status" value="1"/>
</dbReference>
<evidence type="ECO:0000256" key="1">
    <source>
        <dbReference type="ARBA" id="ARBA00004496"/>
    </source>
</evidence>
<dbReference type="SUPFAM" id="SSF75217">
    <property type="entry name" value="alpha/beta knot"/>
    <property type="match status" value="1"/>
</dbReference>
<dbReference type="GO" id="GO:0035196">
    <property type="term" value="P:miRNA processing"/>
    <property type="evidence" value="ECO:0007669"/>
    <property type="project" value="TreeGrafter"/>
</dbReference>
<evidence type="ECO:0000256" key="4">
    <source>
        <dbReference type="ARBA" id="ARBA00022603"/>
    </source>
</evidence>
<keyword evidence="15" id="KW-1185">Reference proteome</keyword>
<protein>
    <recommendedName>
        <fullName evidence="12">28S rRNA (uridine-N(3))-methyltransferase</fullName>
    </recommendedName>
    <alternativeName>
        <fullName evidence="7">Centromere protein 32</fullName>
    </alternativeName>
    <alternativeName>
        <fullName evidence="9">Kinetochore-associated protein</fullName>
    </alternativeName>
    <alternativeName>
        <fullName evidence="8">SPOUT domain-containing methyltransferase 1</fullName>
    </alternativeName>
</protein>
<dbReference type="PANTHER" id="PTHR12150:SF13">
    <property type="entry name" value="METHYLTRANSFERASE C9ORF114-RELATED"/>
    <property type="match status" value="1"/>
</dbReference>
<evidence type="ECO:0000256" key="7">
    <source>
        <dbReference type="ARBA" id="ARBA00075627"/>
    </source>
</evidence>
<dbReference type="InterPro" id="IPR029026">
    <property type="entry name" value="tRNA_m1G_MTases_N"/>
</dbReference>
<evidence type="ECO:0000256" key="6">
    <source>
        <dbReference type="ARBA" id="ARBA00062137"/>
    </source>
</evidence>
<comment type="function">
    <text evidence="11">S-adenosyl-L-methionine-dependent methyltransferase that specifically methylates the N3 position of a uridine in 28S rRNA. Required for association of the centrosomes with the poles of the bipolar mitotic spindle during metaphase. Also involved in chromosome alignment. May promote centrosome maturation probably by recruiting A-kinase anchor protein AKAP9 to centrosomes in early mitosis. Binds specifically to miRNA MIR145 hairpin, regulates MIR145 expression at a postranscriptional level.</text>
</comment>
<evidence type="ECO:0000313" key="15">
    <source>
        <dbReference type="Proteomes" id="UP000597762"/>
    </source>
</evidence>
<dbReference type="GO" id="GO:0031616">
    <property type="term" value="C:spindle pole centrosome"/>
    <property type="evidence" value="ECO:0007669"/>
    <property type="project" value="TreeGrafter"/>
</dbReference>
<evidence type="ECO:0000256" key="5">
    <source>
        <dbReference type="ARBA" id="ARBA00022679"/>
    </source>
</evidence>
<dbReference type="InterPro" id="IPR003750">
    <property type="entry name" value="Put_MeTrfase-C9orf114-like"/>
</dbReference>
<reference evidence="14" key="1">
    <citation type="submission" date="2021-01" db="EMBL/GenBank/DDBJ databases">
        <authorList>
            <person name="Li R."/>
            <person name="Bekaert M."/>
        </authorList>
    </citation>
    <scope>NUCLEOTIDE SEQUENCE</scope>
    <source>
        <strain evidence="14">Farmed</strain>
    </source>
</reference>
<comment type="similarity">
    <text evidence="2">Belongs to the class IV-like SAM-binding methyltransferase superfamily.</text>
</comment>
<accession>A0A812BQW4</accession>
<keyword evidence="4 14" id="KW-0489">Methyltransferase</keyword>
<evidence type="ECO:0000256" key="11">
    <source>
        <dbReference type="ARBA" id="ARBA00093377"/>
    </source>
</evidence>
<dbReference type="AlphaFoldDB" id="A0A812BQW4"/>
<dbReference type="GO" id="GO:0000776">
    <property type="term" value="C:kinetochore"/>
    <property type="evidence" value="ECO:0007669"/>
    <property type="project" value="TreeGrafter"/>
</dbReference>
<dbReference type="Proteomes" id="UP000597762">
    <property type="component" value="Unassembled WGS sequence"/>
</dbReference>
<name>A0A812BQW4_ACAPH</name>
<dbReference type="SUPFAM" id="SSF50249">
    <property type="entry name" value="Nucleic acid-binding proteins"/>
    <property type="match status" value="1"/>
</dbReference>
<dbReference type="EMBL" id="CAHIKZ030000824">
    <property type="protein sequence ID" value="CAE1240404.1"/>
    <property type="molecule type" value="Genomic_DNA"/>
</dbReference>
<dbReference type="GO" id="GO:0008168">
    <property type="term" value="F:methyltransferase activity"/>
    <property type="evidence" value="ECO:0007669"/>
    <property type="project" value="UniProtKB-KW"/>
</dbReference>
<comment type="subunit">
    <text evidence="6">Interacts with INCA1.</text>
</comment>
<dbReference type="Pfam" id="PF02598">
    <property type="entry name" value="Methyltrn_RNA_3"/>
    <property type="match status" value="1"/>
</dbReference>
<feature type="region of interest" description="Disordered" evidence="13">
    <location>
        <begin position="36"/>
        <end position="57"/>
    </location>
</feature>
<dbReference type="FunFam" id="2.40.50.140:FF:000170">
    <property type="entry name" value="SPOUT domain containing methyltransferase 1"/>
    <property type="match status" value="1"/>
</dbReference>
<evidence type="ECO:0000256" key="9">
    <source>
        <dbReference type="ARBA" id="ARBA00079311"/>
    </source>
</evidence>
<gene>
    <name evidence="14" type="ORF">SPHA_22317</name>
</gene>